<evidence type="ECO:0000256" key="3">
    <source>
        <dbReference type="ARBA" id="ARBA00022970"/>
    </source>
</evidence>
<sequence>MSRDAASRIAAALLLAVCAGSAVPAAAATKAPPVEIRIGYLKWGVEHVTLSLYDQPAADDGLAGARLAVADNNTTGSFTGQSFALVEKTVTSTAEALAAQAELAAAGVTLVVAEVPAETVLALADASGAPDQLIFNVAAPEDSLREADCRADVVHVTPTYSMLADGLAQYLVWKRWPRWFLLSGALPKDELWADALKAAATKFGGQVVEERVYSSTDTARRTDSGHIQVQQQLPVFTQNAPEHDVVVVADESDVFGAYIPFRTWEAKPVAGSAGLMPTSWNPNHEQWGAMQMQSRFAKFAGRPMSARDADAWTAVRIVGEAATRAKTGDAAAIRAYVLGPKLEVAAFKGQKLTIRPWNHQLRQPILLTDTRTLVSVSPQEGFLHAVTELDTLGVDQPETKCRLPK</sequence>
<dbReference type="InterPro" id="IPR028082">
    <property type="entry name" value="Peripla_BP_I"/>
</dbReference>
<comment type="similarity">
    <text evidence="1">Belongs to the leucine-binding protein family.</text>
</comment>
<dbReference type="SUPFAM" id="SSF53822">
    <property type="entry name" value="Periplasmic binding protein-like I"/>
    <property type="match status" value="1"/>
</dbReference>
<dbReference type="NCBIfam" id="TIGR03863">
    <property type="entry name" value="PQQ_ABC_bind"/>
    <property type="match status" value="1"/>
</dbReference>
<evidence type="ECO:0000259" key="5">
    <source>
        <dbReference type="Pfam" id="PF13458"/>
    </source>
</evidence>
<name>A0A4R6RF30_9HYPH</name>
<dbReference type="Proteomes" id="UP000294547">
    <property type="component" value="Unassembled WGS sequence"/>
</dbReference>
<dbReference type="InterPro" id="IPR022478">
    <property type="entry name" value="ABC_transptr_sub-bd_PQQ"/>
</dbReference>
<dbReference type="RefSeq" id="WP_126540841.1">
    <property type="nucleotide sequence ID" value="NZ_BSPM01000004.1"/>
</dbReference>
<keyword evidence="3" id="KW-0029">Amino-acid transport</keyword>
<protein>
    <submittedName>
        <fullName evidence="6">Amino acid/amide ABC transporter substrate-binding protein (HAAT family)</fullName>
    </submittedName>
</protein>
<accession>A0A4R6RF30</accession>
<feature type="domain" description="Leucine-binding protein" evidence="5">
    <location>
        <begin position="58"/>
        <end position="217"/>
    </location>
</feature>
<evidence type="ECO:0000256" key="4">
    <source>
        <dbReference type="SAM" id="SignalP"/>
    </source>
</evidence>
<dbReference type="InterPro" id="IPR028081">
    <property type="entry name" value="Leu-bd"/>
</dbReference>
<organism evidence="6 7">
    <name type="scientific">Oharaeibacter diazotrophicus</name>
    <dbReference type="NCBI Taxonomy" id="1920512"/>
    <lineage>
        <taxon>Bacteria</taxon>
        <taxon>Pseudomonadati</taxon>
        <taxon>Pseudomonadota</taxon>
        <taxon>Alphaproteobacteria</taxon>
        <taxon>Hyphomicrobiales</taxon>
        <taxon>Pleomorphomonadaceae</taxon>
        <taxon>Oharaeibacter</taxon>
    </lineage>
</organism>
<dbReference type="Pfam" id="PF13458">
    <property type="entry name" value="Peripla_BP_6"/>
    <property type="match status" value="1"/>
</dbReference>
<evidence type="ECO:0000256" key="2">
    <source>
        <dbReference type="ARBA" id="ARBA00022729"/>
    </source>
</evidence>
<feature type="chain" id="PRO_5020687018" evidence="4">
    <location>
        <begin position="28"/>
        <end position="405"/>
    </location>
</feature>
<evidence type="ECO:0000313" key="6">
    <source>
        <dbReference type="EMBL" id="TDP84951.1"/>
    </source>
</evidence>
<comment type="caution">
    <text evidence="6">The sequence shown here is derived from an EMBL/GenBank/DDBJ whole genome shotgun (WGS) entry which is preliminary data.</text>
</comment>
<proteinExistence type="inferred from homology"/>
<dbReference type="EMBL" id="SNXY01000007">
    <property type="protein sequence ID" value="TDP84951.1"/>
    <property type="molecule type" value="Genomic_DNA"/>
</dbReference>
<evidence type="ECO:0000313" key="7">
    <source>
        <dbReference type="Proteomes" id="UP000294547"/>
    </source>
</evidence>
<dbReference type="AlphaFoldDB" id="A0A4R6RF30"/>
<keyword evidence="7" id="KW-1185">Reference proteome</keyword>
<dbReference type="CDD" id="cd06268">
    <property type="entry name" value="PBP1_ABC_transporter_LIVBP-like"/>
    <property type="match status" value="1"/>
</dbReference>
<dbReference type="Gene3D" id="3.40.50.2300">
    <property type="match status" value="4"/>
</dbReference>
<reference evidence="6 7" key="1">
    <citation type="submission" date="2019-03" db="EMBL/GenBank/DDBJ databases">
        <title>Genomic Encyclopedia of Type Strains, Phase IV (KMG-IV): sequencing the most valuable type-strain genomes for metagenomic binning, comparative biology and taxonomic classification.</title>
        <authorList>
            <person name="Goeker M."/>
        </authorList>
    </citation>
    <scope>NUCLEOTIDE SEQUENCE [LARGE SCALE GENOMIC DNA]</scope>
    <source>
        <strain evidence="6 7">DSM 102969</strain>
    </source>
</reference>
<dbReference type="PANTHER" id="PTHR30483">
    <property type="entry name" value="LEUCINE-SPECIFIC-BINDING PROTEIN"/>
    <property type="match status" value="1"/>
</dbReference>
<dbReference type="GO" id="GO:0006865">
    <property type="term" value="P:amino acid transport"/>
    <property type="evidence" value="ECO:0007669"/>
    <property type="project" value="UniProtKB-KW"/>
</dbReference>
<dbReference type="OrthoDB" id="5341635at2"/>
<feature type="signal peptide" evidence="4">
    <location>
        <begin position="1"/>
        <end position="27"/>
    </location>
</feature>
<dbReference type="PANTHER" id="PTHR30483:SF6">
    <property type="entry name" value="PERIPLASMIC BINDING PROTEIN OF ABC TRANSPORTER FOR NATURAL AMINO ACIDS"/>
    <property type="match status" value="1"/>
</dbReference>
<keyword evidence="2 4" id="KW-0732">Signal</keyword>
<gene>
    <name evidence="6" type="ORF">EDD54_1795</name>
</gene>
<keyword evidence="3" id="KW-0813">Transport</keyword>
<dbReference type="InterPro" id="IPR051010">
    <property type="entry name" value="BCAA_transport"/>
</dbReference>
<evidence type="ECO:0000256" key="1">
    <source>
        <dbReference type="ARBA" id="ARBA00010062"/>
    </source>
</evidence>